<evidence type="ECO:0000256" key="11">
    <source>
        <dbReference type="ARBA" id="ARBA00025198"/>
    </source>
</evidence>
<keyword evidence="10 15" id="KW-0066">ATP synthesis</keyword>
<keyword evidence="2 15" id="KW-0813">Transport</keyword>
<comment type="subunit">
    <text evidence="13">F-type ATPases have 2 components, F(1) - the catalytic core - and F(0) - the membrane proton channel. F(1) has five subunits: alpha(3), beta(3), gamma(1), delta(1), epsilon(1). F(0) has four main subunits: a(1), b(2) and c(10-14). The alpha and beta chains form an alternating ring which encloses part of the gamma chain. F(1) is attached to F(0) by a central stalk formed by the gamma and epsilon chains, while a peripheral stalk is formed by the delta and b chains.</text>
</comment>
<evidence type="ECO:0000256" key="14">
    <source>
        <dbReference type="ARBA" id="ARBA00037847"/>
    </source>
</evidence>
<dbReference type="GO" id="GO:0005886">
    <property type="term" value="C:plasma membrane"/>
    <property type="evidence" value="ECO:0007669"/>
    <property type="project" value="UniProtKB-SubCell"/>
</dbReference>
<evidence type="ECO:0000256" key="7">
    <source>
        <dbReference type="ARBA" id="ARBA00022989"/>
    </source>
</evidence>
<evidence type="ECO:0000313" key="18">
    <source>
        <dbReference type="EMBL" id="GEC95232.1"/>
    </source>
</evidence>
<comment type="subcellular location">
    <subcellularLocation>
        <location evidence="15">Cell membrane</location>
        <topology evidence="15">Single-pass membrane protein</topology>
    </subcellularLocation>
    <subcellularLocation>
        <location evidence="14">Endomembrane system</location>
        <topology evidence="14">Single-pass membrane protein</topology>
    </subcellularLocation>
</comment>
<dbReference type="NCBIfam" id="TIGR01144">
    <property type="entry name" value="ATP_synt_b"/>
    <property type="match status" value="1"/>
</dbReference>
<dbReference type="Gene3D" id="6.10.250.1580">
    <property type="match status" value="1"/>
</dbReference>
<evidence type="ECO:0000256" key="13">
    <source>
        <dbReference type="ARBA" id="ARBA00026054"/>
    </source>
</evidence>
<dbReference type="PANTHER" id="PTHR33445">
    <property type="entry name" value="ATP SYNTHASE SUBUNIT B', CHLOROPLASTIC"/>
    <property type="match status" value="1"/>
</dbReference>
<evidence type="ECO:0000256" key="3">
    <source>
        <dbReference type="ARBA" id="ARBA00022475"/>
    </source>
</evidence>
<organism evidence="18 19">
    <name type="scientific">Zoogloea ramigera</name>
    <dbReference type="NCBI Taxonomy" id="350"/>
    <lineage>
        <taxon>Bacteria</taxon>
        <taxon>Pseudomonadati</taxon>
        <taxon>Pseudomonadota</taxon>
        <taxon>Betaproteobacteria</taxon>
        <taxon>Rhodocyclales</taxon>
        <taxon>Zoogloeaceae</taxon>
        <taxon>Zoogloea</taxon>
    </lineage>
</organism>
<evidence type="ECO:0000256" key="16">
    <source>
        <dbReference type="RuleBase" id="RU003848"/>
    </source>
</evidence>
<keyword evidence="8 15" id="KW-0406">Ion transport</keyword>
<dbReference type="AlphaFoldDB" id="A0A4Y4CT23"/>
<dbReference type="OrthoDB" id="9788020at2"/>
<evidence type="ECO:0000256" key="17">
    <source>
        <dbReference type="SAM" id="Coils"/>
    </source>
</evidence>
<evidence type="ECO:0000256" key="6">
    <source>
        <dbReference type="ARBA" id="ARBA00022781"/>
    </source>
</evidence>
<keyword evidence="17" id="KW-0175">Coiled coil</keyword>
<dbReference type="GO" id="GO:0012505">
    <property type="term" value="C:endomembrane system"/>
    <property type="evidence" value="ECO:0007669"/>
    <property type="project" value="UniProtKB-SubCell"/>
</dbReference>
<protein>
    <recommendedName>
        <fullName evidence="15">ATP synthase subunit b</fullName>
    </recommendedName>
    <alternativeName>
        <fullName evidence="15">ATP synthase F(0) sector subunit b</fullName>
    </alternativeName>
    <alternativeName>
        <fullName evidence="15">ATPase subunit I</fullName>
    </alternativeName>
    <alternativeName>
        <fullName evidence="15">F-type ATPase subunit b</fullName>
        <shortName evidence="15">F-ATPase subunit b</shortName>
    </alternativeName>
</protein>
<dbReference type="NCBIfam" id="NF004411">
    <property type="entry name" value="PRK05759.1-2"/>
    <property type="match status" value="1"/>
</dbReference>
<accession>A0A4Y4CT23</accession>
<keyword evidence="9 15" id="KW-0472">Membrane</keyword>
<evidence type="ECO:0000256" key="9">
    <source>
        <dbReference type="ARBA" id="ARBA00023136"/>
    </source>
</evidence>
<name>A0A4Y4CT23_ZOORA</name>
<evidence type="ECO:0000313" key="19">
    <source>
        <dbReference type="Proteomes" id="UP000318422"/>
    </source>
</evidence>
<dbReference type="InterPro" id="IPR050059">
    <property type="entry name" value="ATP_synthase_B_chain"/>
</dbReference>
<dbReference type="CDD" id="cd06503">
    <property type="entry name" value="ATP-synt_Fo_b"/>
    <property type="match status" value="1"/>
</dbReference>
<evidence type="ECO:0000256" key="4">
    <source>
        <dbReference type="ARBA" id="ARBA00022547"/>
    </source>
</evidence>
<dbReference type="InterPro" id="IPR005864">
    <property type="entry name" value="ATP_synth_F0_bsu_bac"/>
</dbReference>
<dbReference type="GO" id="GO:0046933">
    <property type="term" value="F:proton-transporting ATP synthase activity, rotational mechanism"/>
    <property type="evidence" value="ECO:0007669"/>
    <property type="project" value="UniProtKB-UniRule"/>
</dbReference>
<keyword evidence="5 15" id="KW-0812">Transmembrane</keyword>
<comment type="function">
    <text evidence="11 15">F(1)F(0) ATP synthase produces ATP from ADP in the presence of a proton or sodium gradient. F-type ATPases consist of two structural domains, F(1) containing the extramembraneous catalytic core and F(0) containing the membrane proton channel, linked together by a central stalk and a peripheral stalk. During catalysis, ATP synthesis in the catalytic domain of F(1) is coupled via a rotary mechanism of the central stalk subunits to proton translocation.</text>
</comment>
<comment type="caution">
    <text evidence="18">The sequence shown here is derived from an EMBL/GenBank/DDBJ whole genome shotgun (WGS) entry which is preliminary data.</text>
</comment>
<comment type="subunit">
    <text evidence="15">F-type ATPases have 2 components, F(1) - the catalytic core - and F(0) - the membrane proton channel. F(1) has five subunits: alpha(3), beta(3), gamma(1), delta(1), epsilon(1). F(0) has three main subunits: a(1), b(2) and c(10-14). The alpha and beta chains form an alternating ring which encloses part of the gamma chain. F(1) is attached to F(0) by a central stalk formed by the gamma and epsilon chains, while a peripheral stalk is formed by the delta and b chains.</text>
</comment>
<comment type="function">
    <text evidence="12">Component of the F(0) channel, it forms part of the peripheral stalk, linking F(1) to F(0). The b'-subunit is a diverged and duplicated form of b found in plants and photosynthetic bacteria.</text>
</comment>
<dbReference type="GO" id="GO:0046961">
    <property type="term" value="F:proton-transporting ATPase activity, rotational mechanism"/>
    <property type="evidence" value="ECO:0007669"/>
    <property type="project" value="TreeGrafter"/>
</dbReference>
<dbReference type="GO" id="GO:0045259">
    <property type="term" value="C:proton-transporting ATP synthase complex"/>
    <property type="evidence" value="ECO:0007669"/>
    <property type="project" value="UniProtKB-KW"/>
</dbReference>
<dbReference type="HAMAP" id="MF_01398">
    <property type="entry name" value="ATP_synth_b_bprime"/>
    <property type="match status" value="1"/>
</dbReference>
<evidence type="ECO:0000256" key="15">
    <source>
        <dbReference type="HAMAP-Rule" id="MF_01398"/>
    </source>
</evidence>
<gene>
    <name evidence="15 18" type="primary">atpF</name>
    <name evidence="18" type="ORF">ZRA01_13050</name>
</gene>
<evidence type="ECO:0000256" key="12">
    <source>
        <dbReference type="ARBA" id="ARBA00025614"/>
    </source>
</evidence>
<evidence type="ECO:0000256" key="2">
    <source>
        <dbReference type="ARBA" id="ARBA00022448"/>
    </source>
</evidence>
<proteinExistence type="inferred from homology"/>
<dbReference type="InterPro" id="IPR002146">
    <property type="entry name" value="ATP_synth_b/b'su_bac/chlpt"/>
</dbReference>
<dbReference type="Pfam" id="PF00430">
    <property type="entry name" value="ATP-synt_B"/>
    <property type="match status" value="1"/>
</dbReference>
<evidence type="ECO:0000256" key="10">
    <source>
        <dbReference type="ARBA" id="ARBA00023310"/>
    </source>
</evidence>
<evidence type="ECO:0000256" key="5">
    <source>
        <dbReference type="ARBA" id="ARBA00022692"/>
    </source>
</evidence>
<keyword evidence="7 15" id="KW-1133">Transmembrane helix</keyword>
<dbReference type="Proteomes" id="UP000318422">
    <property type="component" value="Unassembled WGS sequence"/>
</dbReference>
<feature type="coiled-coil region" evidence="17">
    <location>
        <begin position="47"/>
        <end position="107"/>
    </location>
</feature>
<keyword evidence="19" id="KW-1185">Reference proteome</keyword>
<dbReference type="RefSeq" id="WP_141350503.1">
    <property type="nucleotide sequence ID" value="NZ_BJNV01000015.1"/>
</dbReference>
<keyword evidence="6 15" id="KW-0375">Hydrogen ion transport</keyword>
<comment type="similarity">
    <text evidence="1 15 16">Belongs to the ATPase B chain family.</text>
</comment>
<dbReference type="PANTHER" id="PTHR33445:SF1">
    <property type="entry name" value="ATP SYNTHASE SUBUNIT B"/>
    <property type="match status" value="1"/>
</dbReference>
<evidence type="ECO:0000256" key="8">
    <source>
        <dbReference type="ARBA" id="ARBA00023065"/>
    </source>
</evidence>
<evidence type="ECO:0000256" key="1">
    <source>
        <dbReference type="ARBA" id="ARBA00005513"/>
    </source>
</evidence>
<sequence>MNLNATLVAQLVVFFILAWVTMKFVWPPIVKALDERAKKIADGLAAADKAKSDLAHAEKKVVEELRKARESATDVRAAAEKQSAVFLDEARAEAARIIAQAREAAEAEAGVAAQRAKEALRDQVAHLAVAGAEKILRKEINAQAHADLLANLKQELR</sequence>
<dbReference type="EMBL" id="BJNV01000015">
    <property type="protein sequence ID" value="GEC95232.1"/>
    <property type="molecule type" value="Genomic_DNA"/>
</dbReference>
<keyword evidence="4 15" id="KW-0138">CF(0)</keyword>
<reference evidence="18 19" key="1">
    <citation type="submission" date="2019-06" db="EMBL/GenBank/DDBJ databases">
        <title>Whole genome shotgun sequence of Zoogloea ramigera NBRC 15342.</title>
        <authorList>
            <person name="Hosoyama A."/>
            <person name="Uohara A."/>
            <person name="Ohji S."/>
            <person name="Ichikawa N."/>
        </authorList>
    </citation>
    <scope>NUCLEOTIDE SEQUENCE [LARGE SCALE GENOMIC DNA]</scope>
    <source>
        <strain evidence="18 19">NBRC 15342</strain>
    </source>
</reference>
<keyword evidence="3 15" id="KW-1003">Cell membrane</keyword>
<feature type="transmembrane region" description="Helical" evidence="15">
    <location>
        <begin position="6"/>
        <end position="26"/>
    </location>
</feature>